<evidence type="ECO:0000256" key="10">
    <source>
        <dbReference type="SAM" id="MobiDB-lite"/>
    </source>
</evidence>
<evidence type="ECO:0000256" key="1">
    <source>
        <dbReference type="ARBA" id="ARBA00004123"/>
    </source>
</evidence>
<feature type="compositionally biased region" description="Polar residues" evidence="10">
    <location>
        <begin position="623"/>
        <end position="632"/>
    </location>
</feature>
<dbReference type="SMART" id="SM00399">
    <property type="entry name" value="ZnF_C4"/>
    <property type="match status" value="1"/>
</dbReference>
<feature type="compositionally biased region" description="Low complexity" evidence="10">
    <location>
        <begin position="566"/>
        <end position="577"/>
    </location>
</feature>
<dbReference type="GO" id="GO:0005634">
    <property type="term" value="C:nucleus"/>
    <property type="evidence" value="ECO:0007669"/>
    <property type="project" value="UniProtKB-SubCell"/>
</dbReference>
<evidence type="ECO:0000256" key="8">
    <source>
        <dbReference type="ARBA" id="ARBA00023170"/>
    </source>
</evidence>
<dbReference type="SUPFAM" id="SSF57716">
    <property type="entry name" value="Glucocorticoid receptor-like (DNA-binding domain)"/>
    <property type="match status" value="1"/>
</dbReference>
<reference evidence="12" key="1">
    <citation type="submission" date="2025-05" db="UniProtKB">
        <authorList>
            <consortium name="Ensembl"/>
        </authorList>
    </citation>
    <scope>IDENTIFICATION</scope>
</reference>
<comment type="subcellular location">
    <subcellularLocation>
        <location evidence="1">Nucleus</location>
    </subcellularLocation>
</comment>
<dbReference type="AlphaFoldDB" id="A0A8C4NLW3"/>
<organism evidence="12 13">
    <name type="scientific">Eptatretus burgeri</name>
    <name type="common">Inshore hagfish</name>
    <dbReference type="NCBI Taxonomy" id="7764"/>
    <lineage>
        <taxon>Eukaryota</taxon>
        <taxon>Metazoa</taxon>
        <taxon>Chordata</taxon>
        <taxon>Craniata</taxon>
        <taxon>Vertebrata</taxon>
        <taxon>Cyclostomata</taxon>
        <taxon>Myxini</taxon>
        <taxon>Myxiniformes</taxon>
        <taxon>Myxinidae</taxon>
        <taxon>Eptatretinae</taxon>
        <taxon>Eptatretus</taxon>
    </lineage>
</organism>
<feature type="compositionally biased region" description="Low complexity" evidence="10">
    <location>
        <begin position="612"/>
        <end position="622"/>
    </location>
</feature>
<keyword evidence="3" id="KW-0863">Zinc-finger</keyword>
<keyword evidence="5" id="KW-0805">Transcription regulation</keyword>
<evidence type="ECO:0000313" key="13">
    <source>
        <dbReference type="Proteomes" id="UP000694388"/>
    </source>
</evidence>
<dbReference type="PRINTS" id="PR00047">
    <property type="entry name" value="STROIDFINGER"/>
</dbReference>
<dbReference type="Pfam" id="PF02796">
    <property type="entry name" value="HTH_7"/>
    <property type="match status" value="1"/>
</dbReference>
<protein>
    <recommendedName>
        <fullName evidence="11">Nuclear receptor domain-containing protein</fullName>
    </recommendedName>
</protein>
<dbReference type="GO" id="GO:0000978">
    <property type="term" value="F:RNA polymerase II cis-regulatory region sequence-specific DNA binding"/>
    <property type="evidence" value="ECO:0007669"/>
    <property type="project" value="TreeGrafter"/>
</dbReference>
<keyword evidence="6" id="KW-0238">DNA-binding</keyword>
<dbReference type="InterPro" id="IPR009057">
    <property type="entry name" value="Homeodomain-like_sf"/>
</dbReference>
<evidence type="ECO:0000259" key="11">
    <source>
        <dbReference type="PROSITE" id="PS51030"/>
    </source>
</evidence>
<dbReference type="PROSITE" id="PS00031">
    <property type="entry name" value="NUCLEAR_REC_DBD_1"/>
    <property type="match status" value="1"/>
</dbReference>
<dbReference type="SUPFAM" id="SSF46689">
    <property type="entry name" value="Homeodomain-like"/>
    <property type="match status" value="1"/>
</dbReference>
<dbReference type="InterPro" id="IPR013088">
    <property type="entry name" value="Znf_NHR/GATA"/>
</dbReference>
<keyword evidence="13" id="KW-1185">Reference proteome</keyword>
<feature type="region of interest" description="Disordered" evidence="10">
    <location>
        <begin position="311"/>
        <end position="344"/>
    </location>
</feature>
<feature type="region of interest" description="Disordered" evidence="10">
    <location>
        <begin position="209"/>
        <end position="256"/>
    </location>
</feature>
<dbReference type="Gene3D" id="3.30.50.10">
    <property type="entry name" value="Erythroid Transcription Factor GATA-1, subunit A"/>
    <property type="match status" value="1"/>
</dbReference>
<dbReference type="Proteomes" id="UP000694388">
    <property type="component" value="Unplaced"/>
</dbReference>
<keyword evidence="9" id="KW-0539">Nucleus</keyword>
<dbReference type="GO" id="GO:0004879">
    <property type="term" value="F:nuclear receptor activity"/>
    <property type="evidence" value="ECO:0007669"/>
    <property type="project" value="TreeGrafter"/>
</dbReference>
<keyword evidence="7" id="KW-0804">Transcription</keyword>
<keyword evidence="8" id="KW-0675">Receptor</keyword>
<feature type="compositionally biased region" description="Polar residues" evidence="10">
    <location>
        <begin position="243"/>
        <end position="252"/>
    </location>
</feature>
<feature type="compositionally biased region" description="Polar residues" evidence="10">
    <location>
        <begin position="324"/>
        <end position="342"/>
    </location>
</feature>
<evidence type="ECO:0000256" key="5">
    <source>
        <dbReference type="ARBA" id="ARBA00023015"/>
    </source>
</evidence>
<evidence type="ECO:0000256" key="4">
    <source>
        <dbReference type="ARBA" id="ARBA00022833"/>
    </source>
</evidence>
<dbReference type="PANTHER" id="PTHR45805:SF2">
    <property type="entry name" value="NUCLEAR HORMONE RECEPTOR HR3-RELATED"/>
    <property type="match status" value="1"/>
</dbReference>
<accession>A0A8C4NLW3</accession>
<keyword evidence="4" id="KW-0862">Zinc</keyword>
<evidence type="ECO:0000256" key="3">
    <source>
        <dbReference type="ARBA" id="ARBA00022771"/>
    </source>
</evidence>
<evidence type="ECO:0000256" key="9">
    <source>
        <dbReference type="ARBA" id="ARBA00023242"/>
    </source>
</evidence>
<dbReference type="CDD" id="cd06916">
    <property type="entry name" value="NR_DBD_like"/>
    <property type="match status" value="1"/>
</dbReference>
<feature type="compositionally biased region" description="Polar residues" evidence="10">
    <location>
        <begin position="547"/>
        <end position="565"/>
    </location>
</feature>
<sequence length="705" mass="77671">MVRKKKRKSDIHGRTTEETMRRAVNMVQAGRTIRETAKTLKISKSTLQRYVAQSKKHGIDNIRLKPHYDSCRILNDDEENELEDYLLTASKHHGLTTIGTRILAFQYAKKNKIIIPDGWEKNKRAGDDWFCGFMSRHPILFIRKPEATSLSRAASFNQKNVGDFFDNIERVMLRYTFQQRSRCSFAETALTPVHKLRKNTQDWAIMEQTAGSPAPSPDTSEPPVTVDTASKNNSLHKGENETAAVSTWNWQTDAEPHLKRSTESTYCSNGGHHTNQTAATGQGWSNMVMSRTIKLEPEDWDQEEVQIASVSTAEVGQSVEEQDSSNQPLSFPPTSSNSTDNISADARNKWSGLLNLLVKNELKTFQTPPMSSSVVSSAAGYNQDQRSSSNLVQSPSQLCSSPQTCDDTQQHLLSTLCKWGGRGSQNSPSSSGVLCEVCGDLASGIHYGVSACEGCKGFFRRTLRAQIQYERCHLRCVIQKSNRNRCQFCRYQKCLAVGMSRSSSRRGRIPRAAKVHPIAFNSWGAEDEVPDSVATAACPSPGKPQFQADTQTSNLERSIPTSSAKSSPASLTVSTPSPAAPPFPSTLVEMLSSGTHNRPVRTEPSPPIMHRASPSVSSAPPSQDMQRSSPDSALSERWSESSKPPSLRAAEALRVLARHTQEVPPLERPSGGGNGATHQKSSLPQSTTPPTADKRVRLVMIVTIY</sequence>
<feature type="compositionally biased region" description="Polar residues" evidence="10">
    <location>
        <begin position="676"/>
        <end position="690"/>
    </location>
</feature>
<dbReference type="GO" id="GO:0008270">
    <property type="term" value="F:zinc ion binding"/>
    <property type="evidence" value="ECO:0007669"/>
    <property type="project" value="UniProtKB-KW"/>
</dbReference>
<dbReference type="Ensembl" id="ENSEBUT00000005958.1">
    <property type="protein sequence ID" value="ENSEBUP00000005519.1"/>
    <property type="gene ID" value="ENSEBUG00000003742.1"/>
</dbReference>
<proteinExistence type="predicted"/>
<dbReference type="InterPro" id="IPR001628">
    <property type="entry name" value="Znf_hrmn_rcpt"/>
</dbReference>
<evidence type="ECO:0000256" key="6">
    <source>
        <dbReference type="ARBA" id="ARBA00023125"/>
    </source>
</evidence>
<feature type="region of interest" description="Disordered" evidence="10">
    <location>
        <begin position="532"/>
        <end position="694"/>
    </location>
</feature>
<evidence type="ECO:0000313" key="12">
    <source>
        <dbReference type="Ensembl" id="ENSEBUP00000005502.1"/>
    </source>
</evidence>
<feature type="domain" description="Nuclear receptor" evidence="11">
    <location>
        <begin position="432"/>
        <end position="506"/>
    </location>
</feature>
<evidence type="ECO:0000256" key="7">
    <source>
        <dbReference type="ARBA" id="ARBA00023163"/>
    </source>
</evidence>
<evidence type="ECO:0000256" key="2">
    <source>
        <dbReference type="ARBA" id="ARBA00022723"/>
    </source>
</evidence>
<dbReference type="PANTHER" id="PTHR45805">
    <property type="entry name" value="NUCLEAR HORMONE RECEPTOR HR3-RELATED"/>
    <property type="match status" value="1"/>
</dbReference>
<dbReference type="GeneTree" id="ENSGT00940000156676"/>
<dbReference type="Pfam" id="PF00105">
    <property type="entry name" value="zf-C4"/>
    <property type="match status" value="1"/>
</dbReference>
<dbReference type="Ensembl" id="ENSEBUT00000005940.1">
    <property type="protein sequence ID" value="ENSEBUP00000005502.1"/>
    <property type="gene ID" value="ENSEBUG00000003742.1"/>
</dbReference>
<keyword evidence="2" id="KW-0479">Metal-binding</keyword>
<dbReference type="PROSITE" id="PS51030">
    <property type="entry name" value="NUCLEAR_REC_DBD_2"/>
    <property type="match status" value="1"/>
</dbReference>
<name>A0A8C4NLW3_EPTBU</name>
<dbReference type="InterPro" id="IPR006120">
    <property type="entry name" value="Resolvase_HTH_dom"/>
</dbReference>
<dbReference type="GO" id="GO:0000150">
    <property type="term" value="F:DNA strand exchange activity"/>
    <property type="evidence" value="ECO:0007669"/>
    <property type="project" value="InterPro"/>
</dbReference>